<organism evidence="1 2">
    <name type="scientific">Paraburkholderia ginsengiterrae</name>
    <dbReference type="NCBI Taxonomy" id="1462993"/>
    <lineage>
        <taxon>Bacteria</taxon>
        <taxon>Pseudomonadati</taxon>
        <taxon>Pseudomonadota</taxon>
        <taxon>Betaproteobacteria</taxon>
        <taxon>Burkholderiales</taxon>
        <taxon>Burkholderiaceae</taxon>
        <taxon>Paraburkholderia</taxon>
    </lineage>
</organism>
<dbReference type="OrthoDB" id="9006727at2"/>
<protein>
    <submittedName>
        <fullName evidence="1">Uncharacterized protein</fullName>
    </submittedName>
</protein>
<gene>
    <name evidence="1" type="ORF">A6V37_33285</name>
</gene>
<proteinExistence type="predicted"/>
<evidence type="ECO:0000313" key="2">
    <source>
        <dbReference type="Proteomes" id="UP000078116"/>
    </source>
</evidence>
<comment type="caution">
    <text evidence="1">The sequence shown here is derived from an EMBL/GenBank/DDBJ whole genome shotgun (WGS) entry which is preliminary data.</text>
</comment>
<evidence type="ECO:0000313" key="1">
    <source>
        <dbReference type="EMBL" id="OAJ55248.1"/>
    </source>
</evidence>
<sequence length="131" mass="14748">MQSEVVNQIASALRRAAERERLLPYKCFHSLFDPGEPVLRRMAALEKAVTSLGEETCVDYGVLLALDNGLPGDDFFIRFKRNRRDEYVAVMGLGNCGRSITKRRLIAAAERDRVFAHAKRRAADTEAETGY</sequence>
<dbReference type="AlphaFoldDB" id="A0A1A9N1X9"/>
<dbReference type="EMBL" id="LXKA01000343">
    <property type="protein sequence ID" value="OAJ55248.1"/>
    <property type="molecule type" value="Genomic_DNA"/>
</dbReference>
<accession>A0A1A9N1X9</accession>
<dbReference type="Proteomes" id="UP000078116">
    <property type="component" value="Unassembled WGS sequence"/>
</dbReference>
<reference evidence="1 2" key="1">
    <citation type="submission" date="2016-04" db="EMBL/GenBank/DDBJ databases">
        <title>Reclassification of Paraburkholderia panaciterrae (Farh et al. 2015) Dobritsa &amp; Samadpour 2016 as a later homotypic synonym of Paraburkholderia ginsengiterrae (Farh et al. 2015) Dobritsa &amp; Samadpour 2016.</title>
        <authorList>
            <person name="Dobritsa A.P."/>
            <person name="Kutumbaka K."/>
            <person name="Samadpour M."/>
        </authorList>
    </citation>
    <scope>NUCLEOTIDE SEQUENCE [LARGE SCALE GENOMIC DNA]</scope>
    <source>
        <strain evidence="1 2">DCY85</strain>
    </source>
</reference>
<name>A0A1A9N1X9_9BURK</name>